<dbReference type="Gene3D" id="1.10.40.50">
    <property type="entry name" value="Probable gtpase engc, domain 3"/>
    <property type="match status" value="1"/>
</dbReference>
<dbReference type="CDD" id="cd01854">
    <property type="entry name" value="YjeQ_EngC"/>
    <property type="match status" value="1"/>
</dbReference>
<dbReference type="GO" id="GO:0003924">
    <property type="term" value="F:GTPase activity"/>
    <property type="evidence" value="ECO:0007669"/>
    <property type="project" value="UniProtKB-UniRule"/>
</dbReference>
<dbReference type="Gene3D" id="3.40.50.300">
    <property type="entry name" value="P-loop containing nucleotide triphosphate hydrolases"/>
    <property type="match status" value="1"/>
</dbReference>
<keyword evidence="8" id="KW-1185">Reference proteome</keyword>
<name>A0A1Q5PKW4_9ACTO</name>
<evidence type="ECO:0000313" key="7">
    <source>
        <dbReference type="EMBL" id="OKL47270.1"/>
    </source>
</evidence>
<dbReference type="GO" id="GO:0019843">
    <property type="term" value="F:rRNA binding"/>
    <property type="evidence" value="ECO:0007669"/>
    <property type="project" value="UniProtKB-KW"/>
</dbReference>
<keyword evidence="3" id="KW-0690">Ribosome biogenesis</keyword>
<feature type="binding site" evidence="3">
    <location>
        <position position="304"/>
    </location>
    <ligand>
        <name>Zn(2+)</name>
        <dbReference type="ChEBI" id="CHEBI:29105"/>
    </ligand>
</feature>
<sequence>MAKRDIGTDDPRVRVRPGKGSRPRTKVRPDYSDAPKATVISVDRGRFRLVMDEGTAVTAVKARELGKGAIVVGDRVSVKGDVSGKPDTLARIVQVQARKTALLRSAEDGETKGNSKVLVANAELLMVVVALADPPPRVGMIDRLLVAAYAAGMTPIICLTKADLASPEAFRALYEPLGVRIFTTALGDSEHANQDNANALPQNLDYQELREFLKDRVTVLVGHSGVGKSTLFNALIPKANRPVGHVNENTGKGRHTSTSTLTMPLPEGGYLIDTPGVRSFGLAHVTDEGLLAAFTDLSELATACPKGCPHTATSPNCELDEWLKEANLSAEEKSRRESRVASFRRLLESRQSTTNNA</sequence>
<keyword evidence="3" id="KW-0694">RNA-binding</keyword>
<keyword evidence="3" id="KW-0862">Zinc</keyword>
<comment type="function">
    <text evidence="3">One of several proteins that assist in the late maturation steps of the functional core of the 30S ribosomal subunit. Helps release RbfA from mature subunits. May play a role in the assembly of ribosomal proteins into the subunit. Circularly permuted GTPase that catalyzes slow GTP hydrolysis, GTPase activity is stimulated by the 30S ribosomal subunit.</text>
</comment>
<dbReference type="GO" id="GO:0042274">
    <property type="term" value="P:ribosomal small subunit biogenesis"/>
    <property type="evidence" value="ECO:0007669"/>
    <property type="project" value="UniProtKB-UniRule"/>
</dbReference>
<protein>
    <recommendedName>
        <fullName evidence="3">Small ribosomal subunit biogenesis GTPase RsgA</fullName>
        <ecNumber evidence="3">3.6.1.-</ecNumber>
    </recommendedName>
</protein>
<feature type="domain" description="EngC GTPase" evidence="5">
    <location>
        <begin position="120"/>
        <end position="278"/>
    </location>
</feature>
<feature type="domain" description="CP-type G" evidence="6">
    <location>
        <begin position="111"/>
        <end position="280"/>
    </location>
</feature>
<keyword evidence="1 3" id="KW-0547">Nucleotide-binding</keyword>
<feature type="binding site" evidence="3">
    <location>
        <begin position="160"/>
        <end position="163"/>
    </location>
    <ligand>
        <name>GTP</name>
        <dbReference type="ChEBI" id="CHEBI:37565"/>
    </ligand>
</feature>
<dbReference type="PROSITE" id="PS51721">
    <property type="entry name" value="G_CP"/>
    <property type="match status" value="1"/>
</dbReference>
<dbReference type="OrthoDB" id="9809485at2"/>
<evidence type="ECO:0000256" key="2">
    <source>
        <dbReference type="ARBA" id="ARBA00023134"/>
    </source>
</evidence>
<dbReference type="EC" id="3.6.1.-" evidence="3"/>
<feature type="binding site" evidence="3">
    <location>
        <begin position="222"/>
        <end position="230"/>
    </location>
    <ligand>
        <name>GTP</name>
        <dbReference type="ChEBI" id="CHEBI:37565"/>
    </ligand>
</feature>
<comment type="caution">
    <text evidence="7">The sequence shown here is derived from an EMBL/GenBank/DDBJ whole genome shotgun (WGS) entry which is preliminary data.</text>
</comment>
<comment type="cofactor">
    <cofactor evidence="3">
        <name>Zn(2+)</name>
        <dbReference type="ChEBI" id="CHEBI:29105"/>
    </cofactor>
    <text evidence="3">Binds 1 zinc ion per subunit.</text>
</comment>
<feature type="compositionally biased region" description="Basic residues" evidence="4">
    <location>
        <begin position="14"/>
        <end position="26"/>
    </location>
</feature>
<dbReference type="RefSeq" id="WP_073709503.1">
    <property type="nucleotide sequence ID" value="NZ_MQSV01000004.1"/>
</dbReference>
<accession>A0A1Q5PKW4</accession>
<feature type="binding site" evidence="3">
    <location>
        <position position="317"/>
    </location>
    <ligand>
        <name>Zn(2+)</name>
        <dbReference type="ChEBI" id="CHEBI:29105"/>
    </ligand>
</feature>
<feature type="binding site" evidence="3">
    <location>
        <position position="308"/>
    </location>
    <ligand>
        <name>Zn(2+)</name>
        <dbReference type="ChEBI" id="CHEBI:29105"/>
    </ligand>
</feature>
<dbReference type="Proteomes" id="UP000186785">
    <property type="component" value="Unassembled WGS sequence"/>
</dbReference>
<gene>
    <name evidence="3" type="primary">rsgA</name>
    <name evidence="7" type="ORF">BSR29_06535</name>
</gene>
<keyword evidence="3" id="KW-0963">Cytoplasm</keyword>
<keyword evidence="3" id="KW-0479">Metal-binding</keyword>
<dbReference type="SUPFAM" id="SSF52540">
    <property type="entry name" value="P-loop containing nucleoside triphosphate hydrolases"/>
    <property type="match status" value="1"/>
</dbReference>
<dbReference type="PROSITE" id="PS50936">
    <property type="entry name" value="ENGC_GTPASE"/>
    <property type="match status" value="1"/>
</dbReference>
<keyword evidence="3" id="KW-0699">rRNA-binding</keyword>
<evidence type="ECO:0000256" key="4">
    <source>
        <dbReference type="SAM" id="MobiDB-lite"/>
    </source>
</evidence>
<evidence type="ECO:0000256" key="3">
    <source>
        <dbReference type="HAMAP-Rule" id="MF_01820"/>
    </source>
</evidence>
<evidence type="ECO:0000259" key="6">
    <source>
        <dbReference type="PROSITE" id="PS51721"/>
    </source>
</evidence>
<comment type="similarity">
    <text evidence="3">Belongs to the TRAFAC class YlqF/YawG GTPase family. RsgA subfamily.</text>
</comment>
<dbReference type="HAMAP" id="MF_01820">
    <property type="entry name" value="GTPase_RsgA"/>
    <property type="match status" value="1"/>
</dbReference>
<evidence type="ECO:0000259" key="5">
    <source>
        <dbReference type="PROSITE" id="PS50936"/>
    </source>
</evidence>
<dbReference type="InterPro" id="IPR027417">
    <property type="entry name" value="P-loop_NTPase"/>
</dbReference>
<feature type="compositionally biased region" description="Basic and acidic residues" evidence="4">
    <location>
        <begin position="1"/>
        <end position="13"/>
    </location>
</feature>
<dbReference type="AlphaFoldDB" id="A0A1Q5PKW4"/>
<dbReference type="GO" id="GO:0005737">
    <property type="term" value="C:cytoplasm"/>
    <property type="evidence" value="ECO:0007669"/>
    <property type="project" value="UniProtKB-SubCell"/>
</dbReference>
<dbReference type="GO" id="GO:0046872">
    <property type="term" value="F:metal ion binding"/>
    <property type="evidence" value="ECO:0007669"/>
    <property type="project" value="UniProtKB-KW"/>
</dbReference>
<dbReference type="Pfam" id="PF03193">
    <property type="entry name" value="RsgA_GTPase"/>
    <property type="match status" value="1"/>
</dbReference>
<dbReference type="PANTHER" id="PTHR32120:SF11">
    <property type="entry name" value="SMALL RIBOSOMAL SUBUNIT BIOGENESIS GTPASE RSGA 1, MITOCHONDRIAL-RELATED"/>
    <property type="match status" value="1"/>
</dbReference>
<comment type="subunit">
    <text evidence="3">Monomer. Associates with 30S ribosomal subunit, binds 16S rRNA.</text>
</comment>
<feature type="binding site" evidence="3">
    <location>
        <position position="310"/>
    </location>
    <ligand>
        <name>Zn(2+)</name>
        <dbReference type="ChEBI" id="CHEBI:29105"/>
    </ligand>
</feature>
<proteinExistence type="inferred from homology"/>
<organism evidence="7 8">
    <name type="scientific">Boudabousia liubingyangii</name>
    <dbReference type="NCBI Taxonomy" id="1921764"/>
    <lineage>
        <taxon>Bacteria</taxon>
        <taxon>Bacillati</taxon>
        <taxon>Actinomycetota</taxon>
        <taxon>Actinomycetes</taxon>
        <taxon>Actinomycetales</taxon>
        <taxon>Actinomycetaceae</taxon>
        <taxon>Boudabousia</taxon>
    </lineage>
</organism>
<evidence type="ECO:0000256" key="1">
    <source>
        <dbReference type="ARBA" id="ARBA00022741"/>
    </source>
</evidence>
<keyword evidence="3" id="KW-0378">Hydrolase</keyword>
<feature type="region of interest" description="Disordered" evidence="4">
    <location>
        <begin position="1"/>
        <end position="31"/>
    </location>
</feature>
<reference evidence="7 8" key="1">
    <citation type="submission" date="2016-11" db="EMBL/GenBank/DDBJ databases">
        <title>Actinomyces gypaetusis sp. nov. isolated from the vulture Gypaetus barbatus in Qinghai Tibet Plateau China.</title>
        <authorList>
            <person name="Meng X."/>
        </authorList>
    </citation>
    <scope>NUCLEOTIDE SEQUENCE [LARGE SCALE GENOMIC DNA]</scope>
    <source>
        <strain evidence="7 8">VUL4_2</strain>
    </source>
</reference>
<dbReference type="InterPro" id="IPR030378">
    <property type="entry name" value="G_CP_dom"/>
</dbReference>
<keyword evidence="2 3" id="KW-0342">GTP-binding</keyword>
<feature type="region of interest" description="Disordered" evidence="4">
    <location>
        <begin position="243"/>
        <end position="262"/>
    </location>
</feature>
<dbReference type="NCBIfam" id="TIGR00157">
    <property type="entry name" value="ribosome small subunit-dependent GTPase A"/>
    <property type="match status" value="1"/>
</dbReference>
<dbReference type="InterPro" id="IPR010914">
    <property type="entry name" value="RsgA_GTPase_dom"/>
</dbReference>
<dbReference type="InterPro" id="IPR004881">
    <property type="entry name" value="Ribosome_biogen_GTPase_RsgA"/>
</dbReference>
<dbReference type="STRING" id="1921764.BSR28_07745"/>
<dbReference type="PANTHER" id="PTHR32120">
    <property type="entry name" value="SMALL RIBOSOMAL SUBUNIT BIOGENESIS GTPASE RSGA"/>
    <property type="match status" value="1"/>
</dbReference>
<dbReference type="EMBL" id="MQSV01000004">
    <property type="protein sequence ID" value="OKL47270.1"/>
    <property type="molecule type" value="Genomic_DNA"/>
</dbReference>
<dbReference type="GO" id="GO:0005525">
    <property type="term" value="F:GTP binding"/>
    <property type="evidence" value="ECO:0007669"/>
    <property type="project" value="UniProtKB-UniRule"/>
</dbReference>
<evidence type="ECO:0000313" key="8">
    <source>
        <dbReference type="Proteomes" id="UP000186785"/>
    </source>
</evidence>
<comment type="subcellular location">
    <subcellularLocation>
        <location evidence="3">Cytoplasm</location>
    </subcellularLocation>
</comment>